<feature type="domain" description="Clp1 P-loop" evidence="10">
    <location>
        <begin position="28"/>
        <end position="192"/>
    </location>
</feature>
<keyword evidence="6" id="KW-0067">ATP-binding</keyword>
<comment type="cofactor">
    <cofactor evidence="1">
        <name>a divalent metal cation</name>
        <dbReference type="ChEBI" id="CHEBI:60240"/>
    </cofactor>
</comment>
<dbReference type="GO" id="GO:0005524">
    <property type="term" value="F:ATP binding"/>
    <property type="evidence" value="ECO:0007669"/>
    <property type="project" value="UniProtKB-KW"/>
</dbReference>
<proteinExistence type="predicted"/>
<evidence type="ECO:0000256" key="4">
    <source>
        <dbReference type="ARBA" id="ARBA00022741"/>
    </source>
</evidence>
<evidence type="ECO:0000256" key="3">
    <source>
        <dbReference type="ARBA" id="ARBA00022679"/>
    </source>
</evidence>
<dbReference type="EMBL" id="CP036172">
    <property type="protein sequence ID" value="QSZ66901.1"/>
    <property type="molecule type" value="Genomic_DNA"/>
</dbReference>
<evidence type="ECO:0000256" key="8">
    <source>
        <dbReference type="ARBA" id="ARBA00044641"/>
    </source>
</evidence>
<evidence type="ECO:0000259" key="10">
    <source>
        <dbReference type="Pfam" id="PF16575"/>
    </source>
</evidence>
<dbReference type="InterPro" id="IPR027417">
    <property type="entry name" value="P-loop_NTPase"/>
</dbReference>
<dbReference type="RefSeq" id="WP_265582269.1">
    <property type="nucleotide sequence ID" value="NZ_CP036172.1"/>
</dbReference>
<dbReference type="InterPro" id="IPR045116">
    <property type="entry name" value="Clp1/Grc3"/>
</dbReference>
<gene>
    <name evidence="11" type="ORF">RJ40_05040</name>
</gene>
<accession>A0A8A3S593</accession>
<dbReference type="GO" id="GO:0051734">
    <property type="term" value="F:ATP-dependent polynucleotide 5'-hydroxyl-kinase activity"/>
    <property type="evidence" value="ECO:0007669"/>
    <property type="project" value="UniProtKB-EC"/>
</dbReference>
<comment type="function">
    <text evidence="7">Polynucleotide kinase that can phosphorylate the 5'-hydroxyl groups of both single-stranded RNA (ssRNA) and single-stranded DNA (ssDNA). Exhibits a strong preference for ssRNA.</text>
</comment>
<evidence type="ECO:0000256" key="6">
    <source>
        <dbReference type="ARBA" id="ARBA00022840"/>
    </source>
</evidence>
<dbReference type="Proteomes" id="UP001042704">
    <property type="component" value="Chromosome"/>
</dbReference>
<evidence type="ECO:0000256" key="1">
    <source>
        <dbReference type="ARBA" id="ARBA00001968"/>
    </source>
</evidence>
<dbReference type="Pfam" id="PF16575">
    <property type="entry name" value="CLP1_P"/>
    <property type="match status" value="1"/>
</dbReference>
<keyword evidence="3" id="KW-0808">Transferase</keyword>
<keyword evidence="12" id="KW-1185">Reference proteome</keyword>
<dbReference type="SUPFAM" id="SSF52540">
    <property type="entry name" value="P-loop containing nucleoside triphosphate hydrolases"/>
    <property type="match status" value="1"/>
</dbReference>
<name>A0A8A3S593_9EURY</name>
<reference evidence="11" key="2">
    <citation type="submission" date="2019-02" db="EMBL/GenBank/DDBJ databases">
        <authorList>
            <person name="Chen S.-C."/>
            <person name="Chien H.-H."/>
            <person name="Lai M.-C."/>
        </authorList>
    </citation>
    <scope>NUCLEOTIDE SEQUENCE</scope>
    <source>
        <strain evidence="11">N2F9704</strain>
    </source>
</reference>
<dbReference type="EC" id="2.7.1.78" evidence="2"/>
<dbReference type="KEGG" id="maqe:RJ40_05040"/>
<sequence length="275" mass="29136">MAIEVPEWEELARALTHRGAAGTIYLLGATDTGKTTLASFLLGCLGERTAYLDADGGQAALGPPGTLGVVLPGGDIRLRFTGALTPTRALDETFEALGALLMEAYAAGAETVVVDSCGYVEGRGGVAFQRRSVAALRPDHIIAIQRGRELEPVLGPFKGRFGPKFHRIPPSPHAHERSRGERRRYRERNFAAHMEGAVRTTFPPDLPVRGAVPKDPNGMAAAVCDAAGWVLTIGVVEEIDETGVTLLAPPPASGVPAFIMMGQYRPGHRGRPGTA</sequence>
<dbReference type="GeneID" id="76423701"/>
<keyword evidence="5" id="KW-0418">Kinase</keyword>
<dbReference type="PANTHER" id="PTHR12755">
    <property type="entry name" value="CLEAVAGE/POLYADENYLATION FACTOR IA SUBUNIT CLP1P"/>
    <property type="match status" value="1"/>
</dbReference>
<evidence type="ECO:0000256" key="7">
    <source>
        <dbReference type="ARBA" id="ARBA00024737"/>
    </source>
</evidence>
<comment type="catalytic activity">
    <reaction evidence="9">
        <text>a 5'-end dephospho-2'-deoxyribonucleoside-DNA + ATP = a 5'-end 5'-phospho-2'-deoxyribonucleoside-DNA + ADP + H(+)</text>
        <dbReference type="Rhea" id="RHEA:15669"/>
        <dbReference type="Rhea" id="RHEA-COMP:13180"/>
        <dbReference type="Rhea" id="RHEA-COMP:13184"/>
        <dbReference type="ChEBI" id="CHEBI:15378"/>
        <dbReference type="ChEBI" id="CHEBI:30616"/>
        <dbReference type="ChEBI" id="CHEBI:136412"/>
        <dbReference type="ChEBI" id="CHEBI:136416"/>
        <dbReference type="ChEBI" id="CHEBI:456216"/>
        <dbReference type="EC" id="2.7.1.78"/>
    </reaction>
</comment>
<evidence type="ECO:0000256" key="2">
    <source>
        <dbReference type="ARBA" id="ARBA00012157"/>
    </source>
</evidence>
<reference evidence="11" key="1">
    <citation type="journal article" date="2001" name="Int. J. Syst. Evol. Microbiol.">
        <title>Methanofollis aquaemaris sp. nov., a methanogen isolated from an aquaculture fish pond.</title>
        <authorList>
            <person name="Lai M.C."/>
            <person name="Chen S.C."/>
        </authorList>
    </citation>
    <scope>NUCLEOTIDE SEQUENCE</scope>
    <source>
        <strain evidence="11">N2F9704</strain>
    </source>
</reference>
<evidence type="ECO:0000313" key="12">
    <source>
        <dbReference type="Proteomes" id="UP001042704"/>
    </source>
</evidence>
<dbReference type="Gene3D" id="3.40.50.300">
    <property type="entry name" value="P-loop containing nucleotide triphosphate hydrolases"/>
    <property type="match status" value="1"/>
</dbReference>
<dbReference type="InterPro" id="IPR032319">
    <property type="entry name" value="CLP1_P"/>
</dbReference>
<evidence type="ECO:0000256" key="9">
    <source>
        <dbReference type="ARBA" id="ARBA00044673"/>
    </source>
</evidence>
<organism evidence="11 12">
    <name type="scientific">Methanofollis aquaemaris</name>
    <dbReference type="NCBI Taxonomy" id="126734"/>
    <lineage>
        <taxon>Archaea</taxon>
        <taxon>Methanobacteriati</taxon>
        <taxon>Methanobacteriota</taxon>
        <taxon>Stenosarchaea group</taxon>
        <taxon>Methanomicrobia</taxon>
        <taxon>Methanomicrobiales</taxon>
        <taxon>Methanomicrobiaceae</taxon>
        <taxon>Methanofollis</taxon>
    </lineage>
</organism>
<protein>
    <recommendedName>
        <fullName evidence="2">polynucleotide 5'-hydroxyl-kinase</fullName>
        <ecNumber evidence="2">2.7.1.78</ecNumber>
    </recommendedName>
</protein>
<evidence type="ECO:0000313" key="11">
    <source>
        <dbReference type="EMBL" id="QSZ66901.1"/>
    </source>
</evidence>
<dbReference type="GO" id="GO:0006396">
    <property type="term" value="P:RNA processing"/>
    <property type="evidence" value="ECO:0007669"/>
    <property type="project" value="InterPro"/>
</dbReference>
<comment type="catalytic activity">
    <reaction evidence="8">
        <text>a 5'-end dephospho-ribonucleoside-RNA + ATP = a 5'-end 5'-phospho-ribonucleoside-RNA + ADP + H(+)</text>
        <dbReference type="Rhea" id="RHEA:54580"/>
        <dbReference type="Rhea" id="RHEA-COMP:13936"/>
        <dbReference type="Rhea" id="RHEA-COMP:15179"/>
        <dbReference type="ChEBI" id="CHEBI:15378"/>
        <dbReference type="ChEBI" id="CHEBI:30616"/>
        <dbReference type="ChEBI" id="CHEBI:138282"/>
        <dbReference type="ChEBI" id="CHEBI:138284"/>
        <dbReference type="ChEBI" id="CHEBI:456216"/>
        <dbReference type="EC" id="2.7.1.78"/>
    </reaction>
</comment>
<dbReference type="AlphaFoldDB" id="A0A8A3S593"/>
<dbReference type="PANTHER" id="PTHR12755:SF3">
    <property type="entry name" value="POLYNUCLEOTIDE 5'-HYDROXYL-KINASE NOL9"/>
    <property type="match status" value="1"/>
</dbReference>
<keyword evidence="4" id="KW-0547">Nucleotide-binding</keyword>
<evidence type="ECO:0000256" key="5">
    <source>
        <dbReference type="ARBA" id="ARBA00022777"/>
    </source>
</evidence>